<gene>
    <name evidence="4" type="primary">PUB1</name>
    <name evidence="4" type="ORF">KSP39_PZI016322</name>
</gene>
<dbReference type="InterPro" id="IPR019474">
    <property type="entry name" value="Ub_conjug_fac_E4_core"/>
</dbReference>
<name>A0AAP0B6A3_9ASPA</name>
<keyword evidence="1" id="KW-0808">Transferase</keyword>
<dbReference type="EMBL" id="JBBWWQ010000014">
    <property type="protein sequence ID" value="KAK8930590.1"/>
    <property type="molecule type" value="Genomic_DNA"/>
</dbReference>
<evidence type="ECO:0000256" key="1">
    <source>
        <dbReference type="ARBA" id="ARBA00022679"/>
    </source>
</evidence>
<sequence length="197" mass="22688">MIAVGILQLGVEDDEVFEESREEFGYCESSIELREERRWGDGDSLTEGRFVIIWFVTLIGGLKIALPVVCPMEFACMPEHFIEDAMDLLILTSRIPRALDGFLQKLPLSHLLIPHPQPSIIETHVMTSRHSDTIEALDRYALFLDEKNKSFDDDDLVYSISLKMLKDCIKSLRVDRFPVVRPMYFLFGMKLQFLTSL</sequence>
<keyword evidence="2" id="KW-0833">Ubl conjugation pathway</keyword>
<keyword evidence="5" id="KW-1185">Reference proteome</keyword>
<evidence type="ECO:0000256" key="2">
    <source>
        <dbReference type="ARBA" id="ARBA00022786"/>
    </source>
</evidence>
<feature type="domain" description="Ubiquitin conjugation factor E4 core" evidence="3">
    <location>
        <begin position="49"/>
        <end position="101"/>
    </location>
</feature>
<evidence type="ECO:0000313" key="5">
    <source>
        <dbReference type="Proteomes" id="UP001418222"/>
    </source>
</evidence>
<dbReference type="GO" id="GO:0000151">
    <property type="term" value="C:ubiquitin ligase complex"/>
    <property type="evidence" value="ECO:0007669"/>
    <property type="project" value="InterPro"/>
</dbReference>
<dbReference type="GO" id="GO:0016567">
    <property type="term" value="P:protein ubiquitination"/>
    <property type="evidence" value="ECO:0007669"/>
    <property type="project" value="InterPro"/>
</dbReference>
<reference evidence="4 5" key="1">
    <citation type="journal article" date="2022" name="Nat. Plants">
        <title>Genomes of leafy and leafless Platanthera orchids illuminate the evolution of mycoheterotrophy.</title>
        <authorList>
            <person name="Li M.H."/>
            <person name="Liu K.W."/>
            <person name="Li Z."/>
            <person name="Lu H.C."/>
            <person name="Ye Q.L."/>
            <person name="Zhang D."/>
            <person name="Wang J.Y."/>
            <person name="Li Y.F."/>
            <person name="Zhong Z.M."/>
            <person name="Liu X."/>
            <person name="Yu X."/>
            <person name="Liu D.K."/>
            <person name="Tu X.D."/>
            <person name="Liu B."/>
            <person name="Hao Y."/>
            <person name="Liao X.Y."/>
            <person name="Jiang Y.T."/>
            <person name="Sun W.H."/>
            <person name="Chen J."/>
            <person name="Chen Y.Q."/>
            <person name="Ai Y."/>
            <person name="Zhai J.W."/>
            <person name="Wu S.S."/>
            <person name="Zhou Z."/>
            <person name="Hsiao Y.Y."/>
            <person name="Wu W.L."/>
            <person name="Chen Y.Y."/>
            <person name="Lin Y.F."/>
            <person name="Hsu J.L."/>
            <person name="Li C.Y."/>
            <person name="Wang Z.W."/>
            <person name="Zhao X."/>
            <person name="Zhong W.Y."/>
            <person name="Ma X.K."/>
            <person name="Ma L."/>
            <person name="Huang J."/>
            <person name="Chen G.Z."/>
            <person name="Huang M.Z."/>
            <person name="Huang L."/>
            <person name="Peng D.H."/>
            <person name="Luo Y.B."/>
            <person name="Zou S.Q."/>
            <person name="Chen S.P."/>
            <person name="Lan S."/>
            <person name="Tsai W.C."/>
            <person name="Van de Peer Y."/>
            <person name="Liu Z.J."/>
        </authorList>
    </citation>
    <scope>NUCLEOTIDE SEQUENCE [LARGE SCALE GENOMIC DNA]</scope>
    <source>
        <strain evidence="4">Lor287</strain>
    </source>
</reference>
<dbReference type="Pfam" id="PF10408">
    <property type="entry name" value="Ufd2P_core"/>
    <property type="match status" value="1"/>
</dbReference>
<dbReference type="GO" id="GO:0034450">
    <property type="term" value="F:ubiquitin-ubiquitin ligase activity"/>
    <property type="evidence" value="ECO:0007669"/>
    <property type="project" value="InterPro"/>
</dbReference>
<comment type="caution">
    <text evidence="4">The sequence shown here is derived from an EMBL/GenBank/DDBJ whole genome shotgun (WGS) entry which is preliminary data.</text>
</comment>
<accession>A0AAP0B6A3</accession>
<dbReference type="AlphaFoldDB" id="A0AAP0B6A3"/>
<organism evidence="4 5">
    <name type="scientific">Platanthera zijinensis</name>
    <dbReference type="NCBI Taxonomy" id="2320716"/>
    <lineage>
        <taxon>Eukaryota</taxon>
        <taxon>Viridiplantae</taxon>
        <taxon>Streptophyta</taxon>
        <taxon>Embryophyta</taxon>
        <taxon>Tracheophyta</taxon>
        <taxon>Spermatophyta</taxon>
        <taxon>Magnoliopsida</taxon>
        <taxon>Liliopsida</taxon>
        <taxon>Asparagales</taxon>
        <taxon>Orchidaceae</taxon>
        <taxon>Orchidoideae</taxon>
        <taxon>Orchideae</taxon>
        <taxon>Orchidinae</taxon>
        <taxon>Platanthera</taxon>
    </lineage>
</organism>
<dbReference type="GO" id="GO:0006511">
    <property type="term" value="P:ubiquitin-dependent protein catabolic process"/>
    <property type="evidence" value="ECO:0007669"/>
    <property type="project" value="InterPro"/>
</dbReference>
<evidence type="ECO:0000313" key="4">
    <source>
        <dbReference type="EMBL" id="KAK8930590.1"/>
    </source>
</evidence>
<evidence type="ECO:0000259" key="3">
    <source>
        <dbReference type="Pfam" id="PF10408"/>
    </source>
</evidence>
<dbReference type="Proteomes" id="UP001418222">
    <property type="component" value="Unassembled WGS sequence"/>
</dbReference>
<proteinExistence type="predicted"/>
<protein>
    <submittedName>
        <fullName evidence="4">Ubiquitin conjugation factor E4</fullName>
    </submittedName>
</protein>